<dbReference type="AlphaFoldDB" id="Q8KTV4"/>
<sequence>MCRRTNRKKTRTFRVSDITVRNGVTAQPPGRHRTGRAISAPGHAAGLFPTVWQRRFWCTLGEPLNSLPAKQPDMVKPTVPSGEGPEREAEAPVSNRTLMSLLASGEDLASQGWRYYHKPAGGDTC</sequence>
<reference evidence="2" key="1">
    <citation type="journal article" date="2002" name="Infect. Immun.">
        <title>One of two copies of the gene for the activatable shiga toxin type 2d in Escherichia coli O91:H21 strain B2F1 is associated with an inducible bacteriophage.</title>
        <authorList>
            <person name="Teel L.D."/>
            <person name="Melton-Celsa A.R."/>
            <person name="Schmitt C.K."/>
            <person name="O'Brien A.D."/>
        </authorList>
    </citation>
    <scope>NUCLEOTIDE SEQUENCE</scope>
    <source>
        <strain evidence="2">B2F1</strain>
    </source>
</reference>
<name>Q8KTV4_ECOLX</name>
<evidence type="ECO:0000256" key="1">
    <source>
        <dbReference type="SAM" id="MobiDB-lite"/>
    </source>
</evidence>
<organism evidence="2">
    <name type="scientific">Escherichia coli</name>
    <dbReference type="NCBI Taxonomy" id="562"/>
    <lineage>
        <taxon>Bacteria</taxon>
        <taxon>Pseudomonadati</taxon>
        <taxon>Pseudomonadota</taxon>
        <taxon>Gammaproteobacteria</taxon>
        <taxon>Enterobacterales</taxon>
        <taxon>Enterobacteriaceae</taxon>
        <taxon>Escherichia</taxon>
    </lineage>
</organism>
<evidence type="ECO:0000313" key="2">
    <source>
        <dbReference type="EMBL" id="AAM88308.1"/>
    </source>
</evidence>
<dbReference type="EMBL" id="AF479828">
    <property type="protein sequence ID" value="AAM88308.1"/>
    <property type="molecule type" value="Genomic_DNA"/>
</dbReference>
<protein>
    <submittedName>
        <fullName evidence="2">Uncharacterized protein</fullName>
    </submittedName>
</protein>
<feature type="region of interest" description="Disordered" evidence="1">
    <location>
        <begin position="67"/>
        <end position="93"/>
    </location>
</feature>
<proteinExistence type="predicted"/>
<accession>Q8KTV4</accession>